<feature type="domain" description="Skg3/CAF120-like PH-like" evidence="2">
    <location>
        <begin position="329"/>
        <end position="401"/>
    </location>
</feature>
<reference evidence="3 4" key="1">
    <citation type="journal article" date="2007" name="Proc. Natl. Acad. Sci. U.S.A.">
        <title>Independent sorting-out of thousands of duplicated gene pairs in two yeast species descended from a whole-genome duplication.</title>
        <authorList>
            <person name="Scannell D.R."/>
            <person name="Frank A.C."/>
            <person name="Conant G.C."/>
            <person name="Byrne K.P."/>
            <person name="Woolfit M."/>
            <person name="Wolfe K.H."/>
        </authorList>
    </citation>
    <scope>NUCLEOTIDE SEQUENCE [LARGE SCALE GENOMIC DNA]</scope>
    <source>
        <strain evidence="4">ATCC 22028 / DSM 70294 / BCRC 21397 / CBS 2163 / NBRC 10782 / NRRL Y-8283 / UCD 57-17</strain>
    </source>
</reference>
<feature type="compositionally biased region" description="Low complexity" evidence="1">
    <location>
        <begin position="310"/>
        <end position="333"/>
    </location>
</feature>
<name>A7TKD4_VANPO</name>
<dbReference type="Pfam" id="PF25381">
    <property type="entry name" value="PH_26"/>
    <property type="match status" value="2"/>
</dbReference>
<dbReference type="EMBL" id="DS480407">
    <property type="protein sequence ID" value="EDO17261.1"/>
    <property type="molecule type" value="Genomic_DNA"/>
</dbReference>
<dbReference type="InParanoid" id="A7TKD4"/>
<protein>
    <recommendedName>
        <fullName evidence="2">Skg3/CAF120-like PH-like domain-containing protein</fullName>
    </recommendedName>
</protein>
<evidence type="ECO:0000313" key="4">
    <source>
        <dbReference type="Proteomes" id="UP000000267"/>
    </source>
</evidence>
<dbReference type="Proteomes" id="UP000000267">
    <property type="component" value="Unassembled WGS sequence"/>
</dbReference>
<sequence length="461" mass="51067">MGILNVLKKPITLSKLPEGTSEITSEATVDSSGKVFNPIDEVTYNSLKPCHHLLHHFTKKAHYVSPSDVSIVNSINNVSVAEISIVGNNLTVASNNGSKLVVPLIYSNFMLLGENEDLLLKFNDGLILKSTNENNDEILKIYRLSLLSCFELISLHKSMTGILISNVGLKMNDIHIILNNDKYNFKDWCYIKSMDSNVKSEWQKCWVHIDKSKKKNATIKFYKDNKNLSSKNILCYIESNTVSDIFAVPDNAGSTHRQFVDSVNSISIVGNVLHNTAIESSPTSPINSPQVHMRSTSIASAMTSMSNFSNTSAATNNSNTNSSISSTSTSTTTKSRKQPLIKSNNVAMNQSGLLIKPVAHSGISQLETLIRSIIPMIDATQLYGRPERFIVSKEDPKSLMFAFPRLPQTDYFNEEETNSYLSQPLPTLDELIENGKNPSSNSLAVSALADFIVNFRKYENK</sequence>
<dbReference type="GeneID" id="5545467"/>
<evidence type="ECO:0000256" key="1">
    <source>
        <dbReference type="SAM" id="MobiDB-lite"/>
    </source>
</evidence>
<dbReference type="eggNOG" id="ENOG502QTIE">
    <property type="taxonomic scope" value="Eukaryota"/>
</dbReference>
<gene>
    <name evidence="3" type="ORF">Kpol_538p21</name>
</gene>
<accession>A7TKD4</accession>
<dbReference type="InterPro" id="IPR058155">
    <property type="entry name" value="Skg3/CAF120-like_PH"/>
</dbReference>
<dbReference type="OrthoDB" id="5563754at2759"/>
<feature type="domain" description="Skg3/CAF120-like PH-like" evidence="2">
    <location>
        <begin position="171"/>
        <end position="299"/>
    </location>
</feature>
<feature type="region of interest" description="Disordered" evidence="1">
    <location>
        <begin position="310"/>
        <end position="342"/>
    </location>
</feature>
<dbReference type="PhylomeDB" id="A7TKD4"/>
<dbReference type="OMA" id="KDWCYIK"/>
<dbReference type="KEGG" id="vpo:Kpol_538p21"/>
<dbReference type="RefSeq" id="XP_001645119.1">
    <property type="nucleotide sequence ID" value="XM_001645069.1"/>
</dbReference>
<keyword evidence="4" id="KW-1185">Reference proteome</keyword>
<proteinExistence type="predicted"/>
<dbReference type="HOGENOM" id="CLU_621394_0_0_1"/>
<organism evidence="4">
    <name type="scientific">Vanderwaltozyma polyspora (strain ATCC 22028 / DSM 70294 / BCRC 21397 / CBS 2163 / NBRC 10782 / NRRL Y-8283 / UCD 57-17)</name>
    <name type="common">Kluyveromyces polysporus</name>
    <dbReference type="NCBI Taxonomy" id="436907"/>
    <lineage>
        <taxon>Eukaryota</taxon>
        <taxon>Fungi</taxon>
        <taxon>Dikarya</taxon>
        <taxon>Ascomycota</taxon>
        <taxon>Saccharomycotina</taxon>
        <taxon>Saccharomycetes</taxon>
        <taxon>Saccharomycetales</taxon>
        <taxon>Saccharomycetaceae</taxon>
        <taxon>Vanderwaltozyma</taxon>
    </lineage>
</organism>
<evidence type="ECO:0000259" key="2">
    <source>
        <dbReference type="Pfam" id="PF25381"/>
    </source>
</evidence>
<evidence type="ECO:0000313" key="3">
    <source>
        <dbReference type="EMBL" id="EDO17261.1"/>
    </source>
</evidence>
<dbReference type="FunCoup" id="A7TKD4">
    <property type="interactions" value="41"/>
</dbReference>
<dbReference type="AlphaFoldDB" id="A7TKD4"/>